<keyword evidence="7 11" id="KW-0658">Purine biosynthesis</keyword>
<keyword evidence="9 11" id="KW-0067">ATP-binding</keyword>
<evidence type="ECO:0000259" key="12">
    <source>
        <dbReference type="PROSITE" id="PS50975"/>
    </source>
</evidence>
<evidence type="ECO:0000256" key="2">
    <source>
        <dbReference type="ARBA" id="ARBA00004747"/>
    </source>
</evidence>
<dbReference type="InterPro" id="IPR011054">
    <property type="entry name" value="Rudment_hybrid_motif"/>
</dbReference>
<accession>A0A2T9YEA9</accession>
<comment type="caution">
    <text evidence="13">The sequence shown here is derived from an EMBL/GenBank/DDBJ whole genome shotgun (WGS) entry which is preliminary data.</text>
</comment>
<dbReference type="SMART" id="SM01001">
    <property type="entry name" value="AIRC"/>
    <property type="match status" value="1"/>
</dbReference>
<dbReference type="PROSITE" id="PS50975">
    <property type="entry name" value="ATP_GRASP"/>
    <property type="match status" value="1"/>
</dbReference>
<reference evidence="13 14" key="1">
    <citation type="journal article" date="2018" name="MBio">
        <title>Comparative Genomics Reveals the Core Gene Toolbox for the Fungus-Insect Symbiosis.</title>
        <authorList>
            <person name="Wang Y."/>
            <person name="Stata M."/>
            <person name="Wang W."/>
            <person name="Stajich J.E."/>
            <person name="White M.M."/>
            <person name="Moncalvo J.M."/>
        </authorList>
    </citation>
    <scope>NUCLEOTIDE SEQUENCE [LARGE SCALE GENOMIC DNA]</scope>
    <source>
        <strain evidence="13 14">SWE-8-4</strain>
    </source>
</reference>
<dbReference type="InterPro" id="IPR003135">
    <property type="entry name" value="ATP-grasp_carboxylate-amine"/>
</dbReference>
<dbReference type="FunFam" id="3.40.50.1970:FF:000013">
    <property type="entry name" value="Phosphoribosylaminoimidazole carboxylase"/>
    <property type="match status" value="1"/>
</dbReference>
<dbReference type="PANTHER" id="PTHR11609">
    <property type="entry name" value="PURINE BIOSYNTHESIS PROTEIN 6/7, PUR6/7"/>
    <property type="match status" value="1"/>
</dbReference>
<dbReference type="SUPFAM" id="SSF51246">
    <property type="entry name" value="Rudiment single hybrid motif"/>
    <property type="match status" value="1"/>
</dbReference>
<dbReference type="InterPro" id="IPR016185">
    <property type="entry name" value="PreATP-grasp_dom_sf"/>
</dbReference>
<dbReference type="AlphaFoldDB" id="A0A2T9YEA9"/>
<protein>
    <recommendedName>
        <fullName evidence="5 11">Phosphoribosylaminoimidazole carboxylase</fullName>
        <ecNumber evidence="4 11">4.1.1.21</ecNumber>
    </recommendedName>
</protein>
<evidence type="ECO:0000256" key="5">
    <source>
        <dbReference type="ARBA" id="ARBA00021059"/>
    </source>
</evidence>
<evidence type="ECO:0000256" key="8">
    <source>
        <dbReference type="ARBA" id="ARBA00022793"/>
    </source>
</evidence>
<comment type="catalytic activity">
    <reaction evidence="1 11">
        <text>5-amino-1-(5-phospho-D-ribosyl)imidazole-4-carboxylate + H(+) = 5-amino-1-(5-phospho-beta-D-ribosyl)imidazole + CO2</text>
        <dbReference type="Rhea" id="RHEA:10792"/>
        <dbReference type="ChEBI" id="CHEBI:15378"/>
        <dbReference type="ChEBI" id="CHEBI:16526"/>
        <dbReference type="ChEBI" id="CHEBI:77657"/>
        <dbReference type="ChEBI" id="CHEBI:137981"/>
        <dbReference type="EC" id="4.1.1.21"/>
    </reaction>
</comment>
<proteinExistence type="inferred from homology"/>
<dbReference type="InterPro" id="IPR033747">
    <property type="entry name" value="PurE_ClassI"/>
</dbReference>
<dbReference type="UniPathway" id="UPA00074">
    <property type="reaction ID" value="UER00130"/>
</dbReference>
<evidence type="ECO:0000256" key="1">
    <source>
        <dbReference type="ARBA" id="ARBA00001244"/>
    </source>
</evidence>
<dbReference type="Gene3D" id="3.30.1490.20">
    <property type="entry name" value="ATP-grasp fold, A domain"/>
    <property type="match status" value="1"/>
</dbReference>
<organism evidence="13 14">
    <name type="scientific">Smittium simulii</name>
    <dbReference type="NCBI Taxonomy" id="133385"/>
    <lineage>
        <taxon>Eukaryota</taxon>
        <taxon>Fungi</taxon>
        <taxon>Fungi incertae sedis</taxon>
        <taxon>Zoopagomycota</taxon>
        <taxon>Kickxellomycotina</taxon>
        <taxon>Harpellomycetes</taxon>
        <taxon>Harpellales</taxon>
        <taxon>Legeriomycetaceae</taxon>
        <taxon>Smittium</taxon>
    </lineage>
</organism>
<evidence type="ECO:0000313" key="14">
    <source>
        <dbReference type="Proteomes" id="UP000245383"/>
    </source>
</evidence>
<dbReference type="STRING" id="133385.A0A2T9YEA9"/>
<dbReference type="InterPro" id="IPR011761">
    <property type="entry name" value="ATP-grasp"/>
</dbReference>
<dbReference type="Pfam" id="PF17769">
    <property type="entry name" value="PurK_C"/>
    <property type="match status" value="1"/>
</dbReference>
<dbReference type="GO" id="GO:0006189">
    <property type="term" value="P:'de novo' IMP biosynthetic process"/>
    <property type="evidence" value="ECO:0007669"/>
    <property type="project" value="UniProtKB-UniRule"/>
</dbReference>
<dbReference type="Gene3D" id="3.30.470.20">
    <property type="entry name" value="ATP-grasp fold, B domain"/>
    <property type="match status" value="1"/>
</dbReference>
<keyword evidence="14" id="KW-1185">Reference proteome</keyword>
<dbReference type="InterPro" id="IPR040686">
    <property type="entry name" value="PurK_C"/>
</dbReference>
<dbReference type="Gene3D" id="3.40.50.20">
    <property type="match status" value="1"/>
</dbReference>
<evidence type="ECO:0000256" key="3">
    <source>
        <dbReference type="ARBA" id="ARBA00006114"/>
    </source>
</evidence>
<dbReference type="NCBIfam" id="TIGR01162">
    <property type="entry name" value="purE"/>
    <property type="match status" value="1"/>
</dbReference>
<evidence type="ECO:0000256" key="7">
    <source>
        <dbReference type="ARBA" id="ARBA00022755"/>
    </source>
</evidence>
<dbReference type="GO" id="GO:0005524">
    <property type="term" value="F:ATP binding"/>
    <property type="evidence" value="ECO:0007669"/>
    <property type="project" value="UniProtKB-UniRule"/>
</dbReference>
<evidence type="ECO:0000256" key="11">
    <source>
        <dbReference type="PIRNR" id="PIRNR001340"/>
    </source>
</evidence>
<dbReference type="Pfam" id="PF02222">
    <property type="entry name" value="ATP-grasp"/>
    <property type="match status" value="2"/>
</dbReference>
<dbReference type="InterPro" id="IPR016301">
    <property type="entry name" value="Ade2_fungi/plant"/>
</dbReference>
<dbReference type="Pfam" id="PF00731">
    <property type="entry name" value="AIRC"/>
    <property type="match status" value="1"/>
</dbReference>
<dbReference type="HAMAP" id="MF_01928">
    <property type="entry name" value="PurK"/>
    <property type="match status" value="1"/>
</dbReference>
<gene>
    <name evidence="13" type="ORF">BB561_004793</name>
</gene>
<dbReference type="GO" id="GO:0004638">
    <property type="term" value="F:phosphoribosylaminoimidazole carboxylase activity"/>
    <property type="evidence" value="ECO:0007669"/>
    <property type="project" value="UniProtKB-UniRule"/>
</dbReference>
<dbReference type="Gene3D" id="3.40.50.1970">
    <property type="match status" value="1"/>
</dbReference>
<dbReference type="EMBL" id="MBFR01000245">
    <property type="protein sequence ID" value="PVU90666.1"/>
    <property type="molecule type" value="Genomic_DNA"/>
</dbReference>
<keyword evidence="10 11" id="KW-0456">Lyase</keyword>
<evidence type="ECO:0000313" key="13">
    <source>
        <dbReference type="EMBL" id="PVU90666.1"/>
    </source>
</evidence>
<comment type="pathway">
    <text evidence="2 11">Purine metabolism; IMP biosynthesis via de novo pathway; 5-amino-1-(5-phospho-D-ribosyl)imidazole-4-carboxylate from 5-amino-1-(5-phospho-D-ribosyl)imidazole (carboxylase route): step 1/1.</text>
</comment>
<dbReference type="PANTHER" id="PTHR11609:SF5">
    <property type="entry name" value="PHOSPHORIBOSYLAMINOIMIDAZOLE CARBOXYLASE"/>
    <property type="match status" value="1"/>
</dbReference>
<evidence type="ECO:0000256" key="9">
    <source>
        <dbReference type="ARBA" id="ARBA00022840"/>
    </source>
</evidence>
<dbReference type="SUPFAM" id="SSF56059">
    <property type="entry name" value="Glutathione synthetase ATP-binding domain-like"/>
    <property type="match status" value="1"/>
</dbReference>
<dbReference type="SUPFAM" id="SSF52440">
    <property type="entry name" value="PreATP-grasp domain"/>
    <property type="match status" value="1"/>
</dbReference>
<dbReference type="HAMAP" id="MF_01929">
    <property type="entry name" value="PurE_classI"/>
    <property type="match status" value="1"/>
</dbReference>
<dbReference type="Proteomes" id="UP000245383">
    <property type="component" value="Unassembled WGS sequence"/>
</dbReference>
<evidence type="ECO:0000256" key="10">
    <source>
        <dbReference type="ARBA" id="ARBA00023239"/>
    </source>
</evidence>
<sequence length="627" mass="68181">MSLIKQKVGVLGGGQLGRMMMEAAHRLNVELIVVDPQTDSPAKQLSSNSHIDLPFTEPNAIMELANRVDVITVEIEHVDTKTLIEIVENKFKDKNINKKNSRYGVENVNIYPSPQTVKVIQDKYLQHKILQESSIAVAPFLNCSTLEAAVEAANEFSYPFLLKAKRGAYDGRGNVVVKSKEQLYEAWNNLSSQAIPTENSNSNDSGIYAEKMINFSKELAVMVVQELNGEVSCYPVVETIQKDNICHVVWAPAPIDGLLMKKAQTLACEAIKALNSISLNTSDQSSNQNNSLVQQIPKSAGIFGVELFLLENGDIILNEVAPRPHNSGHYTIEACETSQYENHLRAIMGLPIGSTQLKVNYSAMINLLGKCGTDDSLPPNDENNIMSNIFEQVLGVPGATLHSYGKKYTKNGRKMGHVTVVSDSPVEIRNKVNTILNIIDQNGLGNYKNVVSLQNLIAYKPAPLVGIIMGSDSDLPVMKLAANQLNSFGIPFELTIVSAHRTPERMVQYAQTAKDRGLQVIIAGAGGAAHLPGMVAALTPLPVIGVPVKGRCLDGVDSLYSIVQMPRGVPVATVAINNADNAGLLAARILGARIPTISNGVIEYMAQIKDEVETKIEKLESVGYENY</sequence>
<keyword evidence="6 11" id="KW-0547">Nucleotide-binding</keyword>
<dbReference type="EC" id="4.1.1.21" evidence="4 11"/>
<dbReference type="InterPro" id="IPR000031">
    <property type="entry name" value="PurE_dom"/>
</dbReference>
<dbReference type="InterPro" id="IPR005875">
    <property type="entry name" value="PurK"/>
</dbReference>
<name>A0A2T9YEA9_9FUNG</name>
<dbReference type="PIRSF" id="PIRSF001340">
    <property type="entry name" value="AIR_carboxylase"/>
    <property type="match status" value="1"/>
</dbReference>
<dbReference type="InterPro" id="IPR054350">
    <property type="entry name" value="PurT/PurK_preATP-grasp"/>
</dbReference>
<dbReference type="Pfam" id="PF22660">
    <property type="entry name" value="RS_preATP-grasp-like"/>
    <property type="match status" value="1"/>
</dbReference>
<evidence type="ECO:0000256" key="4">
    <source>
        <dbReference type="ARBA" id="ARBA00012329"/>
    </source>
</evidence>
<dbReference type="SUPFAM" id="SSF52255">
    <property type="entry name" value="N5-CAIR mutase (phosphoribosylaminoimidazole carboxylase, PurE)"/>
    <property type="match status" value="1"/>
</dbReference>
<comment type="similarity">
    <text evidence="3 11">In the C-terminal section; belongs to the AIR carboxylase family. Class I subfamily.</text>
</comment>
<dbReference type="InterPro" id="IPR013815">
    <property type="entry name" value="ATP_grasp_subdomain_1"/>
</dbReference>
<feature type="domain" description="ATP-grasp" evidence="12">
    <location>
        <begin position="127"/>
        <end position="348"/>
    </location>
</feature>
<evidence type="ECO:0000256" key="6">
    <source>
        <dbReference type="ARBA" id="ARBA00022741"/>
    </source>
</evidence>
<dbReference type="OrthoDB" id="15425at2759"/>
<keyword evidence="8 11" id="KW-0210">Decarboxylase</keyword>
<dbReference type="GO" id="GO:0046872">
    <property type="term" value="F:metal ion binding"/>
    <property type="evidence" value="ECO:0007669"/>
    <property type="project" value="InterPro"/>
</dbReference>